<dbReference type="PANTHER" id="PTHR43792">
    <property type="entry name" value="GNAT FAMILY, PUTATIVE (AFU_ORTHOLOGUE AFUA_3G00765)-RELATED-RELATED"/>
    <property type="match status" value="1"/>
</dbReference>
<evidence type="ECO:0000313" key="3">
    <source>
        <dbReference type="EMBL" id="ABV37399.1"/>
    </source>
</evidence>
<reference evidence="3 4" key="1">
    <citation type="submission" date="2007-08" db="EMBL/GenBank/DDBJ databases">
        <title>Complete sequence of Shewanella sediminis HAW-EB3.</title>
        <authorList>
            <consortium name="US DOE Joint Genome Institute"/>
            <person name="Copeland A."/>
            <person name="Lucas S."/>
            <person name="Lapidus A."/>
            <person name="Barry K."/>
            <person name="Glavina del Rio T."/>
            <person name="Dalin E."/>
            <person name="Tice H."/>
            <person name="Pitluck S."/>
            <person name="Chertkov O."/>
            <person name="Brettin T."/>
            <person name="Bruce D."/>
            <person name="Detter J.C."/>
            <person name="Han C."/>
            <person name="Schmutz J."/>
            <person name="Larimer F."/>
            <person name="Land M."/>
            <person name="Hauser L."/>
            <person name="Kyrpides N."/>
            <person name="Kim E."/>
            <person name="Zhao J.-S."/>
            <person name="Richardson P."/>
        </authorList>
    </citation>
    <scope>NUCLEOTIDE SEQUENCE [LARGE SCALE GENOMIC DNA]</scope>
    <source>
        <strain evidence="3 4">HAW-EB3</strain>
    </source>
</reference>
<evidence type="ECO:0000256" key="1">
    <source>
        <dbReference type="SAM" id="MobiDB-lite"/>
    </source>
</evidence>
<dbReference type="STRING" id="425104.Ssed_2792"/>
<accession>A8FX26</accession>
<dbReference type="PROSITE" id="PS51186">
    <property type="entry name" value="GNAT"/>
    <property type="match status" value="1"/>
</dbReference>
<dbReference type="Gene3D" id="3.40.630.30">
    <property type="match status" value="1"/>
</dbReference>
<dbReference type="PANTHER" id="PTHR43792:SF1">
    <property type="entry name" value="N-ACETYLTRANSFERASE DOMAIN-CONTAINING PROTEIN"/>
    <property type="match status" value="1"/>
</dbReference>
<keyword evidence="4" id="KW-1185">Reference proteome</keyword>
<dbReference type="GO" id="GO:0016747">
    <property type="term" value="F:acyltransferase activity, transferring groups other than amino-acyl groups"/>
    <property type="evidence" value="ECO:0007669"/>
    <property type="project" value="InterPro"/>
</dbReference>
<keyword evidence="3" id="KW-0808">Transferase</keyword>
<dbReference type="eggNOG" id="COG1670">
    <property type="taxonomic scope" value="Bacteria"/>
</dbReference>
<feature type="domain" description="N-acetyltransferase" evidence="2">
    <location>
        <begin position="35"/>
        <end position="200"/>
    </location>
</feature>
<proteinExistence type="predicted"/>
<organism evidence="3 4">
    <name type="scientific">Shewanella sediminis (strain HAW-EB3)</name>
    <dbReference type="NCBI Taxonomy" id="425104"/>
    <lineage>
        <taxon>Bacteria</taxon>
        <taxon>Pseudomonadati</taxon>
        <taxon>Pseudomonadota</taxon>
        <taxon>Gammaproteobacteria</taxon>
        <taxon>Alteromonadales</taxon>
        <taxon>Shewanellaceae</taxon>
        <taxon>Shewanella</taxon>
    </lineage>
</organism>
<dbReference type="EMBL" id="CP000821">
    <property type="protein sequence ID" value="ABV37399.1"/>
    <property type="molecule type" value="Genomic_DNA"/>
</dbReference>
<dbReference type="KEGG" id="sse:Ssed_2792"/>
<dbReference type="Proteomes" id="UP000002015">
    <property type="component" value="Chromosome"/>
</dbReference>
<feature type="region of interest" description="Disordered" evidence="1">
    <location>
        <begin position="1"/>
        <end position="28"/>
    </location>
</feature>
<name>A8FX26_SHESH</name>
<evidence type="ECO:0000259" key="2">
    <source>
        <dbReference type="PROSITE" id="PS51186"/>
    </source>
</evidence>
<dbReference type="InterPro" id="IPR016181">
    <property type="entry name" value="Acyl_CoA_acyltransferase"/>
</dbReference>
<dbReference type="InterPro" id="IPR000182">
    <property type="entry name" value="GNAT_dom"/>
</dbReference>
<evidence type="ECO:0000313" key="4">
    <source>
        <dbReference type="Proteomes" id="UP000002015"/>
    </source>
</evidence>
<dbReference type="InterPro" id="IPR051531">
    <property type="entry name" value="N-acetyltransferase"/>
</dbReference>
<sequence>MPLRPGRPFIDTGSQGEGMEAETEESKIETETERLVLRRFSLADVAGFYGLNLDPHVLKYTGDKPFSSPDEVSKFIRNYEQYKKYGFGRWSLYLKSSNEYIGFCGLRRSAETGEVDIGFRLMQRFWHRGYAFESAKVVLELAFTRYGVDRVIARAMKDNQASHLLIQKLGMQLDSSFTESGEEWLKYELHKDVWLRYYSLK</sequence>
<dbReference type="SUPFAM" id="SSF55729">
    <property type="entry name" value="Acyl-CoA N-acyltransferases (Nat)"/>
    <property type="match status" value="1"/>
</dbReference>
<dbReference type="Pfam" id="PF13302">
    <property type="entry name" value="Acetyltransf_3"/>
    <property type="match status" value="1"/>
</dbReference>
<protein>
    <submittedName>
        <fullName evidence="3">Acetyltransferase including N-acetylase of ribosomal protein-like protein</fullName>
    </submittedName>
</protein>
<dbReference type="AlphaFoldDB" id="A8FX26"/>
<dbReference type="HOGENOM" id="CLU_013985_3_1_6"/>
<gene>
    <name evidence="3" type="ordered locus">Ssed_2792</name>
</gene>
<dbReference type="OrthoDB" id="9801656at2"/>